<dbReference type="EMBL" id="BSDY01000016">
    <property type="protein sequence ID" value="GLI57372.1"/>
    <property type="molecule type" value="Genomic_DNA"/>
</dbReference>
<comment type="caution">
    <text evidence="1">The sequence shown here is derived from an EMBL/GenBank/DDBJ whole genome shotgun (WGS) entry which is preliminary data.</text>
</comment>
<keyword evidence="2" id="KW-1185">Reference proteome</keyword>
<dbReference type="AlphaFoldDB" id="A0A9W6GPF5"/>
<accession>A0A9W6GPF5</accession>
<name>A0A9W6GPF5_9FUSO</name>
<dbReference type="Proteomes" id="UP001144471">
    <property type="component" value="Unassembled WGS sequence"/>
</dbReference>
<sequence>MRYNLFKKEAASSWEVAKEKLMKSTSLNPERIGEDYKKAFPYDYNPEVHFVFEGDLTTPYRIEEDFSITFYNERELVEQGYRVLTDGEFLEGDNIRYIHSPGKFYEWNGTEWTYSAELERVFLNSEIQATEKQIEATQAQVVSREALGMYTTSLEIKITELLEKHSELCYELSKTYKGE</sequence>
<proteinExistence type="predicted"/>
<organism evidence="1 2">
    <name type="scientific">Propionigenium maris DSM 9537</name>
    <dbReference type="NCBI Taxonomy" id="1123000"/>
    <lineage>
        <taxon>Bacteria</taxon>
        <taxon>Fusobacteriati</taxon>
        <taxon>Fusobacteriota</taxon>
        <taxon>Fusobacteriia</taxon>
        <taxon>Fusobacteriales</taxon>
        <taxon>Fusobacteriaceae</taxon>
        <taxon>Propionigenium</taxon>
    </lineage>
</organism>
<evidence type="ECO:0000313" key="1">
    <source>
        <dbReference type="EMBL" id="GLI57372.1"/>
    </source>
</evidence>
<evidence type="ECO:0000313" key="2">
    <source>
        <dbReference type="Proteomes" id="UP001144471"/>
    </source>
</evidence>
<reference evidence="1" key="1">
    <citation type="submission" date="2022-12" db="EMBL/GenBank/DDBJ databases">
        <title>Reference genome sequencing for broad-spectrum identification of bacterial and archaeal isolates by mass spectrometry.</title>
        <authorList>
            <person name="Sekiguchi Y."/>
            <person name="Tourlousse D.M."/>
        </authorList>
    </citation>
    <scope>NUCLEOTIDE SEQUENCE</scope>
    <source>
        <strain evidence="1">10succ1</strain>
    </source>
</reference>
<dbReference type="RefSeq" id="WP_281836951.1">
    <property type="nucleotide sequence ID" value="NZ_BSDY01000016.1"/>
</dbReference>
<protein>
    <submittedName>
        <fullName evidence="1">Uncharacterized protein</fullName>
    </submittedName>
</protein>
<gene>
    <name evidence="1" type="ORF">PM10SUCC1_28860</name>
</gene>